<organism evidence="1 2">
    <name type="scientific">Aphanomyces euteiches</name>
    <dbReference type="NCBI Taxonomy" id="100861"/>
    <lineage>
        <taxon>Eukaryota</taxon>
        <taxon>Sar</taxon>
        <taxon>Stramenopiles</taxon>
        <taxon>Oomycota</taxon>
        <taxon>Saprolegniomycetes</taxon>
        <taxon>Saprolegniales</taxon>
        <taxon>Verrucalvaceae</taxon>
        <taxon>Aphanomyces</taxon>
    </lineage>
</organism>
<name>A0A6G0XED5_9STRA</name>
<protein>
    <recommendedName>
        <fullName evidence="3">F-box domain-containing protein</fullName>
    </recommendedName>
</protein>
<sequence>MSSKRPNSRRHNRGADDSLPSCLVVLPSDILWDAVLGFLDIHDHLHLALTCRCIYYSRVFWTSVLSFGFQSHESRRVGHHRRFRKPRRVVYQFLHKRMCTNCRALESADIRITYRGRLERYRICRQCVRLPQFRDIQYTDAVAKYGLSRRDLAMLPSRQVRFGMGYRRFFHELDVWNLATRLGKTPTMIKISTM</sequence>
<dbReference type="EMBL" id="VJMJ01000071">
    <property type="protein sequence ID" value="KAF0738597.1"/>
    <property type="molecule type" value="Genomic_DNA"/>
</dbReference>
<dbReference type="AlphaFoldDB" id="A0A6G0XED5"/>
<dbReference type="InterPro" id="IPR036047">
    <property type="entry name" value="F-box-like_dom_sf"/>
</dbReference>
<evidence type="ECO:0000313" key="2">
    <source>
        <dbReference type="Proteomes" id="UP000481153"/>
    </source>
</evidence>
<keyword evidence="2" id="KW-1185">Reference proteome</keyword>
<evidence type="ECO:0000313" key="1">
    <source>
        <dbReference type="EMBL" id="KAF0738597.1"/>
    </source>
</evidence>
<reference evidence="1 2" key="1">
    <citation type="submission" date="2019-07" db="EMBL/GenBank/DDBJ databases">
        <title>Genomics analysis of Aphanomyces spp. identifies a new class of oomycete effector associated with host adaptation.</title>
        <authorList>
            <person name="Gaulin E."/>
        </authorList>
    </citation>
    <scope>NUCLEOTIDE SEQUENCE [LARGE SCALE GENOMIC DNA]</scope>
    <source>
        <strain evidence="1 2">ATCC 201684</strain>
    </source>
</reference>
<dbReference type="VEuPathDB" id="FungiDB:AeMF1_004697"/>
<dbReference type="SUPFAM" id="SSF81383">
    <property type="entry name" value="F-box domain"/>
    <property type="match status" value="1"/>
</dbReference>
<evidence type="ECO:0008006" key="3">
    <source>
        <dbReference type="Google" id="ProtNLM"/>
    </source>
</evidence>
<comment type="caution">
    <text evidence="1">The sequence shown here is derived from an EMBL/GenBank/DDBJ whole genome shotgun (WGS) entry which is preliminary data.</text>
</comment>
<proteinExistence type="predicted"/>
<dbReference type="Proteomes" id="UP000481153">
    <property type="component" value="Unassembled WGS sequence"/>
</dbReference>
<gene>
    <name evidence="1" type="ORF">Ae201684_005525</name>
</gene>
<accession>A0A6G0XED5</accession>